<sequence>MEEQKYIKDQCQVCFEEINQDKTCEYNSQNLNLKNVKKICKCQICNNCQTSWQIENILSLKFDMNFAQFRCGSCRIIRDLKEFQNQIQNDKENSERILHALMKKYAFNTKDIMFCPKQNCDYICFINLNEEIDCFECQKCEVYMVDIK</sequence>
<dbReference type="InParanoid" id="A0A0V0R9H6"/>
<gene>
    <name evidence="1" type="ORF">PPERSA_12223</name>
</gene>
<reference evidence="1 2" key="1">
    <citation type="journal article" date="2015" name="Sci. Rep.">
        <title>Genome of the facultative scuticociliatosis pathogen Pseudocohnilembus persalinus provides insight into its virulence through horizontal gene transfer.</title>
        <authorList>
            <person name="Xiong J."/>
            <person name="Wang G."/>
            <person name="Cheng J."/>
            <person name="Tian M."/>
            <person name="Pan X."/>
            <person name="Warren A."/>
            <person name="Jiang C."/>
            <person name="Yuan D."/>
            <person name="Miao W."/>
        </authorList>
    </citation>
    <scope>NUCLEOTIDE SEQUENCE [LARGE SCALE GENOMIC DNA]</scope>
    <source>
        <strain evidence="1">36N120E</strain>
    </source>
</reference>
<dbReference type="Proteomes" id="UP000054937">
    <property type="component" value="Unassembled WGS sequence"/>
</dbReference>
<keyword evidence="2" id="KW-1185">Reference proteome</keyword>
<accession>A0A0V0R9H6</accession>
<name>A0A0V0R9H6_PSEPJ</name>
<evidence type="ECO:0000313" key="1">
    <source>
        <dbReference type="EMBL" id="KRX10872.1"/>
    </source>
</evidence>
<comment type="caution">
    <text evidence="1">The sequence shown here is derived from an EMBL/GenBank/DDBJ whole genome shotgun (WGS) entry which is preliminary data.</text>
</comment>
<organism evidence="1 2">
    <name type="scientific">Pseudocohnilembus persalinus</name>
    <name type="common">Ciliate</name>
    <dbReference type="NCBI Taxonomy" id="266149"/>
    <lineage>
        <taxon>Eukaryota</taxon>
        <taxon>Sar</taxon>
        <taxon>Alveolata</taxon>
        <taxon>Ciliophora</taxon>
        <taxon>Intramacronucleata</taxon>
        <taxon>Oligohymenophorea</taxon>
        <taxon>Scuticociliatia</taxon>
        <taxon>Philasterida</taxon>
        <taxon>Pseudocohnilembidae</taxon>
        <taxon>Pseudocohnilembus</taxon>
    </lineage>
</organism>
<proteinExistence type="predicted"/>
<protein>
    <submittedName>
        <fullName evidence="1">Uncharacterized protein</fullName>
    </submittedName>
</protein>
<evidence type="ECO:0000313" key="2">
    <source>
        <dbReference type="Proteomes" id="UP000054937"/>
    </source>
</evidence>
<dbReference type="AlphaFoldDB" id="A0A0V0R9H6"/>
<dbReference type="EMBL" id="LDAU01000018">
    <property type="protein sequence ID" value="KRX10872.1"/>
    <property type="molecule type" value="Genomic_DNA"/>
</dbReference>